<reference evidence="2 3" key="1">
    <citation type="submission" date="2014-04" db="EMBL/GenBank/DDBJ databases">
        <authorList>
            <consortium name="DOE Joint Genome Institute"/>
            <person name="Kuo A."/>
            <person name="Tarkka M."/>
            <person name="Buscot F."/>
            <person name="Kohler A."/>
            <person name="Nagy L.G."/>
            <person name="Floudas D."/>
            <person name="Copeland A."/>
            <person name="Barry K.W."/>
            <person name="Cichocki N."/>
            <person name="Veneault-Fourrey C."/>
            <person name="LaButti K."/>
            <person name="Lindquist E.A."/>
            <person name="Lipzen A."/>
            <person name="Lundell T."/>
            <person name="Morin E."/>
            <person name="Murat C."/>
            <person name="Sun H."/>
            <person name="Tunlid A."/>
            <person name="Henrissat B."/>
            <person name="Grigoriev I.V."/>
            <person name="Hibbett D.S."/>
            <person name="Martin F."/>
            <person name="Nordberg H.P."/>
            <person name="Cantor M.N."/>
            <person name="Hua S.X."/>
        </authorList>
    </citation>
    <scope>NUCLEOTIDE SEQUENCE [LARGE SCALE GENOMIC DNA]</scope>
    <source>
        <strain evidence="2 3">F 1598</strain>
    </source>
</reference>
<reference evidence="3" key="2">
    <citation type="submission" date="2015-01" db="EMBL/GenBank/DDBJ databases">
        <title>Evolutionary Origins and Diversification of the Mycorrhizal Mutualists.</title>
        <authorList>
            <consortium name="DOE Joint Genome Institute"/>
            <consortium name="Mycorrhizal Genomics Consortium"/>
            <person name="Kohler A."/>
            <person name="Kuo A."/>
            <person name="Nagy L.G."/>
            <person name="Floudas D."/>
            <person name="Copeland A."/>
            <person name="Barry K.W."/>
            <person name="Cichocki N."/>
            <person name="Veneault-Fourrey C."/>
            <person name="LaButti K."/>
            <person name="Lindquist E.A."/>
            <person name="Lipzen A."/>
            <person name="Lundell T."/>
            <person name="Morin E."/>
            <person name="Murat C."/>
            <person name="Riley R."/>
            <person name="Ohm R."/>
            <person name="Sun H."/>
            <person name="Tunlid A."/>
            <person name="Henrissat B."/>
            <person name="Grigoriev I.V."/>
            <person name="Hibbett D.S."/>
            <person name="Martin F."/>
        </authorList>
    </citation>
    <scope>NUCLEOTIDE SEQUENCE [LARGE SCALE GENOMIC DNA]</scope>
    <source>
        <strain evidence="3">F 1598</strain>
    </source>
</reference>
<organism evidence="2 3">
    <name type="scientific">Piloderma croceum (strain F 1598)</name>
    <dbReference type="NCBI Taxonomy" id="765440"/>
    <lineage>
        <taxon>Eukaryota</taxon>
        <taxon>Fungi</taxon>
        <taxon>Dikarya</taxon>
        <taxon>Basidiomycota</taxon>
        <taxon>Agaricomycotina</taxon>
        <taxon>Agaricomycetes</taxon>
        <taxon>Agaricomycetidae</taxon>
        <taxon>Atheliales</taxon>
        <taxon>Atheliaceae</taxon>
        <taxon>Piloderma</taxon>
    </lineage>
</organism>
<dbReference type="HOGENOM" id="CLU_1856030_0_0_1"/>
<dbReference type="AlphaFoldDB" id="A0A0C3G6D5"/>
<protein>
    <submittedName>
        <fullName evidence="2">Uncharacterized protein</fullName>
    </submittedName>
</protein>
<dbReference type="EMBL" id="KN832982">
    <property type="protein sequence ID" value="KIM86216.1"/>
    <property type="molecule type" value="Genomic_DNA"/>
</dbReference>
<keyword evidence="3" id="KW-1185">Reference proteome</keyword>
<evidence type="ECO:0000313" key="2">
    <source>
        <dbReference type="EMBL" id="KIM86216.1"/>
    </source>
</evidence>
<name>A0A0C3G6D5_PILCF</name>
<gene>
    <name evidence="2" type="ORF">PILCRDRAFT_319589</name>
</gene>
<feature type="compositionally biased region" description="Basic and acidic residues" evidence="1">
    <location>
        <begin position="1"/>
        <end position="10"/>
    </location>
</feature>
<feature type="region of interest" description="Disordered" evidence="1">
    <location>
        <begin position="1"/>
        <end position="21"/>
    </location>
</feature>
<evidence type="ECO:0000313" key="3">
    <source>
        <dbReference type="Proteomes" id="UP000054166"/>
    </source>
</evidence>
<dbReference type="InParanoid" id="A0A0C3G6D5"/>
<dbReference type="Proteomes" id="UP000054166">
    <property type="component" value="Unassembled WGS sequence"/>
</dbReference>
<accession>A0A0C3G6D5</accession>
<proteinExistence type="predicted"/>
<evidence type="ECO:0000256" key="1">
    <source>
        <dbReference type="SAM" id="MobiDB-lite"/>
    </source>
</evidence>
<sequence length="138" mass="15993">MVETEQEKNAQRKNAAAHAHNKRTKITPYFAKWSRLWSGHVYGGFSAQKLNPRAQGRFPREWRFCLLILPFSGHKLNVTSAVWFTCLLSHSTPTTLRVQSTQIGHDSPLLRFRRTHSSYHSGSQWGPTLLRYELRTTE</sequence>